<evidence type="ECO:0000313" key="2">
    <source>
        <dbReference type="EMBL" id="CAL1595752.1"/>
    </source>
</evidence>
<name>A0AAV2L8S1_KNICA</name>
<sequence length="186" mass="20508">MVSLPHSVAALNLHLSPVHQEASQGHPINGTPQFHLQNQSQRMCCHCTHRGRCAGSGPRRRQMATEPDAGSAHSRPHLFTFIRAAGYFQPWINHTQRSLIDRGQSDARPFEDAARGPQGGAPATQLLQKQRPSHRPVHAFGLCESEECESETRSARLRNATATPPSELKTPPSELRTPPSELRTPP</sequence>
<feature type="region of interest" description="Disordered" evidence="1">
    <location>
        <begin position="105"/>
        <end position="186"/>
    </location>
</feature>
<reference evidence="2 3" key="1">
    <citation type="submission" date="2024-04" db="EMBL/GenBank/DDBJ databases">
        <authorList>
            <person name="Waldvogel A.-M."/>
            <person name="Schoenle A."/>
        </authorList>
    </citation>
    <scope>NUCLEOTIDE SEQUENCE [LARGE SCALE GENOMIC DNA]</scope>
</reference>
<evidence type="ECO:0000313" key="3">
    <source>
        <dbReference type="Proteomes" id="UP001497482"/>
    </source>
</evidence>
<dbReference type="AlphaFoldDB" id="A0AAV2L8S1"/>
<feature type="compositionally biased region" description="Basic and acidic residues" evidence="1">
    <location>
        <begin position="105"/>
        <end position="114"/>
    </location>
</feature>
<dbReference type="EMBL" id="OZ035842">
    <property type="protein sequence ID" value="CAL1595752.1"/>
    <property type="molecule type" value="Genomic_DNA"/>
</dbReference>
<organism evidence="2 3">
    <name type="scientific">Knipowitschia caucasica</name>
    <name type="common">Caucasian dwarf goby</name>
    <name type="synonym">Pomatoschistus caucasicus</name>
    <dbReference type="NCBI Taxonomy" id="637954"/>
    <lineage>
        <taxon>Eukaryota</taxon>
        <taxon>Metazoa</taxon>
        <taxon>Chordata</taxon>
        <taxon>Craniata</taxon>
        <taxon>Vertebrata</taxon>
        <taxon>Euteleostomi</taxon>
        <taxon>Actinopterygii</taxon>
        <taxon>Neopterygii</taxon>
        <taxon>Teleostei</taxon>
        <taxon>Neoteleostei</taxon>
        <taxon>Acanthomorphata</taxon>
        <taxon>Gobiaria</taxon>
        <taxon>Gobiiformes</taxon>
        <taxon>Gobioidei</taxon>
        <taxon>Gobiidae</taxon>
        <taxon>Gobiinae</taxon>
        <taxon>Knipowitschia</taxon>
    </lineage>
</organism>
<feature type="compositionally biased region" description="Basic residues" evidence="1">
    <location>
        <begin position="53"/>
        <end position="62"/>
    </location>
</feature>
<gene>
    <name evidence="2" type="ORF">KC01_LOCUS24494</name>
</gene>
<feature type="region of interest" description="Disordered" evidence="1">
    <location>
        <begin position="53"/>
        <end position="73"/>
    </location>
</feature>
<accession>A0AAV2L8S1</accession>
<protein>
    <submittedName>
        <fullName evidence="2">Uncharacterized protein</fullName>
    </submittedName>
</protein>
<evidence type="ECO:0000256" key="1">
    <source>
        <dbReference type="SAM" id="MobiDB-lite"/>
    </source>
</evidence>
<keyword evidence="3" id="KW-1185">Reference proteome</keyword>
<proteinExistence type="predicted"/>
<dbReference type="Proteomes" id="UP001497482">
    <property type="component" value="Chromosome 20"/>
</dbReference>